<protein>
    <submittedName>
        <fullName evidence="2">Helix-turn-helix transcriptional regulator</fullName>
    </submittedName>
</protein>
<evidence type="ECO:0000313" key="3">
    <source>
        <dbReference type="Proteomes" id="UP001551329"/>
    </source>
</evidence>
<reference evidence="2 3" key="1">
    <citation type="submission" date="2024-06" db="EMBL/GenBank/DDBJ databases">
        <title>The Natural Products Discovery Center: Release of the First 8490 Sequenced Strains for Exploring Actinobacteria Biosynthetic Diversity.</title>
        <authorList>
            <person name="Kalkreuter E."/>
            <person name="Kautsar S.A."/>
            <person name="Yang D."/>
            <person name="Bader C.D."/>
            <person name="Teijaro C.N."/>
            <person name="Fluegel L."/>
            <person name="Davis C.M."/>
            <person name="Simpson J.R."/>
            <person name="Lauterbach L."/>
            <person name="Steele A.D."/>
            <person name="Gui C."/>
            <person name="Meng S."/>
            <person name="Li G."/>
            <person name="Viehrig K."/>
            <person name="Ye F."/>
            <person name="Su P."/>
            <person name="Kiefer A.F."/>
            <person name="Nichols A."/>
            <person name="Cepeda A.J."/>
            <person name="Yan W."/>
            <person name="Fan B."/>
            <person name="Jiang Y."/>
            <person name="Adhikari A."/>
            <person name="Zheng C.-J."/>
            <person name="Schuster L."/>
            <person name="Cowan T.M."/>
            <person name="Smanski M.J."/>
            <person name="Chevrette M.G."/>
            <person name="De Carvalho L.P.S."/>
            <person name="Shen B."/>
        </authorList>
    </citation>
    <scope>NUCLEOTIDE SEQUENCE [LARGE SCALE GENOMIC DNA]</scope>
    <source>
        <strain evidence="2 3">NPDC045974</strain>
    </source>
</reference>
<dbReference type="Proteomes" id="UP001551329">
    <property type="component" value="Unassembled WGS sequence"/>
</dbReference>
<dbReference type="SUPFAM" id="SSF47413">
    <property type="entry name" value="lambda repressor-like DNA-binding domains"/>
    <property type="match status" value="1"/>
</dbReference>
<dbReference type="Pfam" id="PF01381">
    <property type="entry name" value="HTH_3"/>
    <property type="match status" value="1"/>
</dbReference>
<dbReference type="InterPro" id="IPR001387">
    <property type="entry name" value="Cro/C1-type_HTH"/>
</dbReference>
<dbReference type="EMBL" id="JBEZAE010000029">
    <property type="protein sequence ID" value="MEU7074690.1"/>
    <property type="molecule type" value="Genomic_DNA"/>
</dbReference>
<comment type="caution">
    <text evidence="2">The sequence shown here is derived from an EMBL/GenBank/DDBJ whole genome shotgun (WGS) entry which is preliminary data.</text>
</comment>
<dbReference type="PROSITE" id="PS50943">
    <property type="entry name" value="HTH_CROC1"/>
    <property type="match status" value="1"/>
</dbReference>
<feature type="domain" description="HTH cro/C1-type" evidence="1">
    <location>
        <begin position="24"/>
        <end position="78"/>
    </location>
</feature>
<dbReference type="CDD" id="cd00093">
    <property type="entry name" value="HTH_XRE"/>
    <property type="match status" value="1"/>
</dbReference>
<keyword evidence="3" id="KW-1185">Reference proteome</keyword>
<gene>
    <name evidence="2" type="ORF">AB0A88_31820</name>
</gene>
<name>A0ABV3CKA5_9ACTN</name>
<dbReference type="RefSeq" id="WP_358477276.1">
    <property type="nucleotide sequence ID" value="NZ_JBEZAE010000029.1"/>
</dbReference>
<organism evidence="2 3">
    <name type="scientific">Streptomyces narbonensis</name>
    <dbReference type="NCBI Taxonomy" id="67333"/>
    <lineage>
        <taxon>Bacteria</taxon>
        <taxon>Bacillati</taxon>
        <taxon>Actinomycetota</taxon>
        <taxon>Actinomycetes</taxon>
        <taxon>Kitasatosporales</taxon>
        <taxon>Streptomycetaceae</taxon>
        <taxon>Streptomyces</taxon>
    </lineage>
</organism>
<accession>A0ABV3CKA5</accession>
<dbReference type="SMART" id="SM00530">
    <property type="entry name" value="HTH_XRE"/>
    <property type="match status" value="1"/>
</dbReference>
<evidence type="ECO:0000259" key="1">
    <source>
        <dbReference type="PROSITE" id="PS50943"/>
    </source>
</evidence>
<evidence type="ECO:0000313" key="2">
    <source>
        <dbReference type="EMBL" id="MEU7074690.1"/>
    </source>
</evidence>
<proteinExistence type="predicted"/>
<dbReference type="InterPro" id="IPR010982">
    <property type="entry name" value="Lambda_DNA-bd_dom_sf"/>
</dbReference>
<sequence length="92" mass="10765">MSFWLFRWLSSTTVVHVQPDGPEIRRQREERGYGLRGFAKAAHINHGYLSRIERGLRSPQPEVMARIARVLGCRIVDIQRQQTETNDERDDC</sequence>
<dbReference type="Gene3D" id="1.10.260.40">
    <property type="entry name" value="lambda repressor-like DNA-binding domains"/>
    <property type="match status" value="1"/>
</dbReference>